<feature type="non-terminal residue" evidence="1">
    <location>
        <position position="1"/>
    </location>
</feature>
<dbReference type="SUPFAM" id="SSF50814">
    <property type="entry name" value="Lipocalins"/>
    <property type="match status" value="1"/>
</dbReference>
<accession>A0A023FF00</accession>
<dbReference type="Pfam" id="PF02098">
    <property type="entry name" value="His_binding"/>
    <property type="match status" value="1"/>
</dbReference>
<sequence>TNVHVETRTLHLAMFGSDSTYHSIHFIQMNHSLNLIKRNFDPSGGHNATNCTSAITVWKNLSDHTSYQSLQYYNKTASSWLTVNETFYFYNESGVYDYMNASSITGGPAGQYRFLYVDVNCSVVQVLSVHFERRERILGASARSLEEPTGPLCHQWVKNGTIVTNDCNDFFMKNCYNKTIYRDYDYT</sequence>
<dbReference type="AlphaFoldDB" id="A0A023FF00"/>
<protein>
    <submittedName>
        <fullName evidence="1">Putative lipocalin-6 1</fullName>
    </submittedName>
</protein>
<reference evidence="1" key="1">
    <citation type="submission" date="2014-03" db="EMBL/GenBank/DDBJ databases">
        <title>The sialotranscriptome of Amblyomma triste, Amblyomma parvum and Amblyomma cajennense ticks, uncovered by 454-based RNA-seq.</title>
        <authorList>
            <person name="Garcia G.R."/>
            <person name="Gardinassi L.G."/>
            <person name="Ribeiro J.M."/>
            <person name="Anatriello E."/>
            <person name="Ferreira B.R."/>
            <person name="Moreira H.N."/>
            <person name="Mafra C."/>
            <person name="Olegario M.M."/>
            <person name="Szabo P.J."/>
            <person name="Miranda-Santos I.K."/>
            <person name="Maruyama S.R."/>
        </authorList>
    </citation>
    <scope>NUCLEOTIDE SEQUENCE</scope>
    <source>
        <strain evidence="1">Uberlandia</strain>
        <tissue evidence="1">Salivary glands</tissue>
    </source>
</reference>
<feature type="non-terminal residue" evidence="1">
    <location>
        <position position="187"/>
    </location>
</feature>
<proteinExistence type="evidence at transcript level"/>
<evidence type="ECO:0000313" key="1">
    <source>
        <dbReference type="EMBL" id="JAC19479.1"/>
    </source>
</evidence>
<organism evidence="1">
    <name type="scientific">Amblyomma cajennense</name>
    <name type="common">Cayenne tick</name>
    <name type="synonym">Acarus cajennensis</name>
    <dbReference type="NCBI Taxonomy" id="34607"/>
    <lineage>
        <taxon>Eukaryota</taxon>
        <taxon>Metazoa</taxon>
        <taxon>Ecdysozoa</taxon>
        <taxon>Arthropoda</taxon>
        <taxon>Chelicerata</taxon>
        <taxon>Arachnida</taxon>
        <taxon>Acari</taxon>
        <taxon>Parasitiformes</taxon>
        <taxon>Ixodida</taxon>
        <taxon>Ixodoidea</taxon>
        <taxon>Ixodidae</taxon>
        <taxon>Amblyomminae</taxon>
        <taxon>Amblyomma</taxon>
    </lineage>
</organism>
<dbReference type="InterPro" id="IPR012674">
    <property type="entry name" value="Calycin"/>
</dbReference>
<dbReference type="GO" id="GO:0030682">
    <property type="term" value="P:symbiont-mediated perturbation of host defenses"/>
    <property type="evidence" value="ECO:0007669"/>
    <property type="project" value="InterPro"/>
</dbReference>
<dbReference type="Gene3D" id="2.40.128.20">
    <property type="match status" value="1"/>
</dbReference>
<dbReference type="EMBL" id="GBBK01005003">
    <property type="protein sequence ID" value="JAC19479.1"/>
    <property type="molecule type" value="mRNA"/>
</dbReference>
<dbReference type="InterPro" id="IPR002970">
    <property type="entry name" value="Tick_his-bd"/>
</dbReference>
<dbReference type="GO" id="GO:0043176">
    <property type="term" value="F:amine binding"/>
    <property type="evidence" value="ECO:0007669"/>
    <property type="project" value="InterPro"/>
</dbReference>
<name>A0A023FF00_AMBCJ</name>